<keyword evidence="1" id="KW-1133">Transmembrane helix</keyword>
<sequence length="46" mass="4483">MALFTLIGMVLGSVLGQQVGIVTTMNLAAALIAASAAAALLLPAKS</sequence>
<dbReference type="EMBL" id="JAGSOG010000102">
    <property type="protein sequence ID" value="MBR7835619.1"/>
    <property type="molecule type" value="Genomic_DNA"/>
</dbReference>
<name>A0A941IPX6_9ACTN</name>
<keyword evidence="3" id="KW-1185">Reference proteome</keyword>
<keyword evidence="1" id="KW-0812">Transmembrane</keyword>
<evidence type="ECO:0000313" key="3">
    <source>
        <dbReference type="Proteomes" id="UP000675781"/>
    </source>
</evidence>
<gene>
    <name evidence="2" type="ORF">KDL01_20255</name>
</gene>
<protein>
    <submittedName>
        <fullName evidence="2">Uncharacterized protein</fullName>
    </submittedName>
</protein>
<dbReference type="RefSeq" id="WP_212530110.1">
    <property type="nucleotide sequence ID" value="NZ_JAGSOG010000102.1"/>
</dbReference>
<evidence type="ECO:0000256" key="1">
    <source>
        <dbReference type="SAM" id="Phobius"/>
    </source>
</evidence>
<dbReference type="AlphaFoldDB" id="A0A941IPX6"/>
<organism evidence="2 3">
    <name type="scientific">Actinospica durhamensis</name>
    <dbReference type="NCBI Taxonomy" id="1508375"/>
    <lineage>
        <taxon>Bacteria</taxon>
        <taxon>Bacillati</taxon>
        <taxon>Actinomycetota</taxon>
        <taxon>Actinomycetes</taxon>
        <taxon>Catenulisporales</taxon>
        <taxon>Actinospicaceae</taxon>
        <taxon>Actinospica</taxon>
    </lineage>
</organism>
<feature type="transmembrane region" description="Helical" evidence="1">
    <location>
        <begin position="26"/>
        <end position="44"/>
    </location>
</feature>
<proteinExistence type="predicted"/>
<reference evidence="2" key="1">
    <citation type="submission" date="2021-04" db="EMBL/GenBank/DDBJ databases">
        <title>Genome based classification of Actinospica acidithermotolerans sp. nov., an actinobacterium isolated from an Indonesian hot spring.</title>
        <authorList>
            <person name="Kusuma A.B."/>
            <person name="Putra K.E."/>
            <person name="Nafisah S."/>
            <person name="Loh J."/>
            <person name="Nouioui I."/>
            <person name="Goodfellow M."/>
        </authorList>
    </citation>
    <scope>NUCLEOTIDE SEQUENCE</scope>
    <source>
        <strain evidence="2">CSCA 57</strain>
    </source>
</reference>
<dbReference type="Proteomes" id="UP000675781">
    <property type="component" value="Unassembled WGS sequence"/>
</dbReference>
<comment type="caution">
    <text evidence="2">The sequence shown here is derived from an EMBL/GenBank/DDBJ whole genome shotgun (WGS) entry which is preliminary data.</text>
</comment>
<keyword evidence="1" id="KW-0472">Membrane</keyword>
<accession>A0A941IPX6</accession>
<evidence type="ECO:0000313" key="2">
    <source>
        <dbReference type="EMBL" id="MBR7835619.1"/>
    </source>
</evidence>